<keyword evidence="2" id="KW-1185">Reference proteome</keyword>
<proteinExistence type="predicted"/>
<evidence type="ECO:0008006" key="3">
    <source>
        <dbReference type="Google" id="ProtNLM"/>
    </source>
</evidence>
<evidence type="ECO:0000313" key="1">
    <source>
        <dbReference type="EMBL" id="NHZ34468.1"/>
    </source>
</evidence>
<name>A0ABX0LI07_9BURK</name>
<accession>A0ABX0LI07</accession>
<dbReference type="RefSeq" id="WP_167224977.1">
    <property type="nucleotide sequence ID" value="NZ_VUYU01000007.1"/>
</dbReference>
<evidence type="ECO:0000313" key="2">
    <source>
        <dbReference type="Proteomes" id="UP000785613"/>
    </source>
</evidence>
<organism evidence="1 2">
    <name type="scientific">Massilia rubra</name>
    <dbReference type="NCBI Taxonomy" id="2607910"/>
    <lineage>
        <taxon>Bacteria</taxon>
        <taxon>Pseudomonadati</taxon>
        <taxon>Pseudomonadota</taxon>
        <taxon>Betaproteobacteria</taxon>
        <taxon>Burkholderiales</taxon>
        <taxon>Oxalobacteraceae</taxon>
        <taxon>Telluria group</taxon>
        <taxon>Massilia</taxon>
    </lineage>
</organism>
<dbReference type="Proteomes" id="UP000785613">
    <property type="component" value="Unassembled WGS sequence"/>
</dbReference>
<sequence>MRVRAGPMKSACITVGGLVLAIVLVDSIDTLPERGPALLVRLQPYFPALPIMLVSIEDNGFRSFATFQTSELLALVQLEHVAFVEIDLDATSADTGQLPF</sequence>
<gene>
    <name evidence="1" type="ORF">F0185_12840</name>
</gene>
<dbReference type="EMBL" id="VUYU01000007">
    <property type="protein sequence ID" value="NHZ34468.1"/>
    <property type="molecule type" value="Genomic_DNA"/>
</dbReference>
<reference evidence="1 2" key="1">
    <citation type="submission" date="2019-09" db="EMBL/GenBank/DDBJ databases">
        <title>Taxonomy of Antarctic Massilia spp.: description of Massilia rubra sp. nov., Massilia aquatica sp. nov., Massilia mucilaginosa sp. nov., Massilia frigida sp. nov. isolated from streams, lakes and regoliths.</title>
        <authorList>
            <person name="Holochova P."/>
            <person name="Sedlacek I."/>
            <person name="Kralova S."/>
            <person name="Maslanova I."/>
            <person name="Busse H.-J."/>
            <person name="Stankova E."/>
            <person name="Vrbovska V."/>
            <person name="Kovarovic V."/>
            <person name="Bartak M."/>
            <person name="Svec P."/>
            <person name="Pantucek R."/>
        </authorList>
    </citation>
    <scope>NUCLEOTIDE SEQUENCE [LARGE SCALE GENOMIC DNA]</scope>
    <source>
        <strain evidence="1 2">CCM 8692</strain>
    </source>
</reference>
<protein>
    <recommendedName>
        <fullName evidence="3">CHASE2 domain-containing protein</fullName>
    </recommendedName>
</protein>
<comment type="caution">
    <text evidence="1">The sequence shown here is derived from an EMBL/GenBank/DDBJ whole genome shotgun (WGS) entry which is preliminary data.</text>
</comment>